<dbReference type="InterPro" id="IPR027379">
    <property type="entry name" value="CLS_N"/>
</dbReference>
<dbReference type="EMBL" id="JAGIKZ010000040">
    <property type="protein sequence ID" value="MBP2243277.1"/>
    <property type="molecule type" value="Genomic_DNA"/>
</dbReference>
<dbReference type="Pfam" id="PF13396">
    <property type="entry name" value="PLDc_N"/>
    <property type="match status" value="1"/>
</dbReference>
<gene>
    <name evidence="8" type="ORF">J2Z40_003876</name>
</gene>
<evidence type="ECO:0000259" key="7">
    <source>
        <dbReference type="Pfam" id="PF13396"/>
    </source>
</evidence>
<evidence type="ECO:0000256" key="2">
    <source>
        <dbReference type="ARBA" id="ARBA00022475"/>
    </source>
</evidence>
<sequence length="67" mass="7571">MDTLFDVNWALLTPLLVLQAILMAFALVNCAKQEETNGPKWMWILIIIIVNIVGPVIYFLIGRKNNG</sequence>
<evidence type="ECO:0000256" key="1">
    <source>
        <dbReference type="ARBA" id="ARBA00004651"/>
    </source>
</evidence>
<name>A0ABS4RK42_9BACI</name>
<evidence type="ECO:0000256" key="5">
    <source>
        <dbReference type="ARBA" id="ARBA00023136"/>
    </source>
</evidence>
<evidence type="ECO:0000256" key="3">
    <source>
        <dbReference type="ARBA" id="ARBA00022692"/>
    </source>
</evidence>
<reference evidence="8 9" key="1">
    <citation type="submission" date="2021-03" db="EMBL/GenBank/DDBJ databases">
        <title>Genomic Encyclopedia of Type Strains, Phase IV (KMG-IV): sequencing the most valuable type-strain genomes for metagenomic binning, comparative biology and taxonomic classification.</title>
        <authorList>
            <person name="Goeker M."/>
        </authorList>
    </citation>
    <scope>NUCLEOTIDE SEQUENCE [LARGE SCALE GENOMIC DNA]</scope>
    <source>
        <strain evidence="8 9">DSM 26675</strain>
    </source>
</reference>
<dbReference type="Proteomes" id="UP001519293">
    <property type="component" value="Unassembled WGS sequence"/>
</dbReference>
<protein>
    <recommendedName>
        <fullName evidence="7">Cardiolipin synthase N-terminal domain-containing protein</fullName>
    </recommendedName>
</protein>
<dbReference type="RefSeq" id="WP_066391856.1">
    <property type="nucleotide sequence ID" value="NZ_JAGIKZ010000040.1"/>
</dbReference>
<keyword evidence="5 6" id="KW-0472">Membrane</keyword>
<evidence type="ECO:0000313" key="9">
    <source>
        <dbReference type="Proteomes" id="UP001519293"/>
    </source>
</evidence>
<evidence type="ECO:0000256" key="6">
    <source>
        <dbReference type="SAM" id="Phobius"/>
    </source>
</evidence>
<keyword evidence="4 6" id="KW-1133">Transmembrane helix</keyword>
<comment type="caution">
    <text evidence="8">The sequence shown here is derived from an EMBL/GenBank/DDBJ whole genome shotgun (WGS) entry which is preliminary data.</text>
</comment>
<keyword evidence="3 6" id="KW-0812">Transmembrane</keyword>
<feature type="domain" description="Cardiolipin synthase N-terminal" evidence="7">
    <location>
        <begin position="21"/>
        <end position="63"/>
    </location>
</feature>
<feature type="transmembrane region" description="Helical" evidence="6">
    <location>
        <begin position="40"/>
        <end position="61"/>
    </location>
</feature>
<comment type="subcellular location">
    <subcellularLocation>
        <location evidence="1">Cell membrane</location>
        <topology evidence="1">Multi-pass membrane protein</topology>
    </subcellularLocation>
</comment>
<keyword evidence="2" id="KW-1003">Cell membrane</keyword>
<evidence type="ECO:0000313" key="8">
    <source>
        <dbReference type="EMBL" id="MBP2243277.1"/>
    </source>
</evidence>
<evidence type="ECO:0000256" key="4">
    <source>
        <dbReference type="ARBA" id="ARBA00022989"/>
    </source>
</evidence>
<keyword evidence="9" id="KW-1185">Reference proteome</keyword>
<proteinExistence type="predicted"/>
<accession>A0ABS4RK42</accession>
<organism evidence="8 9">
    <name type="scientific">Cytobacillus eiseniae</name>
    <dbReference type="NCBI Taxonomy" id="762947"/>
    <lineage>
        <taxon>Bacteria</taxon>
        <taxon>Bacillati</taxon>
        <taxon>Bacillota</taxon>
        <taxon>Bacilli</taxon>
        <taxon>Bacillales</taxon>
        <taxon>Bacillaceae</taxon>
        <taxon>Cytobacillus</taxon>
    </lineage>
</organism>